<dbReference type="NCBIfam" id="TIGR03695">
    <property type="entry name" value="menH_SHCHC"/>
    <property type="match status" value="1"/>
</dbReference>
<evidence type="ECO:0000259" key="4">
    <source>
        <dbReference type="Pfam" id="PF00561"/>
    </source>
</evidence>
<comment type="function">
    <text evidence="3">Catalyzes a proton abstraction reaction that results in 2,5-elimination of pyruvate from 2-succinyl-5-enolpyruvyl-6-hydroxy-3-cyclohexene-1-carboxylate (SEPHCHC) and the formation of 2-succinyl-6-hydroxy-2,4-cyclohexadiene-1-carboxylate (SHCHC).</text>
</comment>
<sequence>MPVALTAGVKTYYETYGSGFPMLLLHGFTGSHHTWEHIIEPLQDHFSLITPDLVGHGLSEAPLEVDKYSMDYAVRCLCELLDLLNVSKYILLGYSMGGRIAMRLALQDTSRVTALILESTSPGIEDEDSRQERLRSDQSLADMIEREGVKSFVDYWESLPLFHTQKKLPENIRLRIRAERLSHRPIGLANSLRGLSAGLDLPIWNQLSSIDCPTLLVAGCEDKKYVEMMRRMHHSMPKSSLEEVEGCGHCVHLEDPDRFVLIVSNFLLHHGLVSKRN</sequence>
<organism evidence="5 6">
    <name type="scientific">Thermobaculum terrenum (strain ATCC BAA-798 / CCMEE 7001 / YNP1)</name>
    <dbReference type="NCBI Taxonomy" id="525904"/>
    <lineage>
        <taxon>Bacteria</taxon>
        <taxon>Bacillati</taxon>
        <taxon>Chloroflexota</taxon>
        <taxon>Chloroflexia</taxon>
        <taxon>Candidatus Thermobaculales</taxon>
        <taxon>Candidatus Thermobaculaceae</taxon>
        <taxon>Thermobaculum</taxon>
    </lineage>
</organism>
<dbReference type="PRINTS" id="PR00111">
    <property type="entry name" value="ABHYDROLASE"/>
</dbReference>
<dbReference type="HAMAP" id="MF_01660">
    <property type="entry name" value="MenH"/>
    <property type="match status" value="1"/>
</dbReference>
<proteinExistence type="inferred from homology"/>
<evidence type="ECO:0000313" key="5">
    <source>
        <dbReference type="EMBL" id="ACZ42140.1"/>
    </source>
</evidence>
<dbReference type="eggNOG" id="COG0596">
    <property type="taxonomic scope" value="Bacteria"/>
</dbReference>
<keyword evidence="5" id="KW-0378">Hydrolase</keyword>
<dbReference type="EC" id="4.2.99.20" evidence="3"/>
<comment type="pathway">
    <text evidence="3">Quinol/quinone metabolism; 1,4-dihydroxy-2-naphthoate biosynthesis; 1,4-dihydroxy-2-naphthoate from chorismate: step 3/7.</text>
</comment>
<dbReference type="Pfam" id="PF00561">
    <property type="entry name" value="Abhydrolase_1"/>
    <property type="match status" value="1"/>
</dbReference>
<protein>
    <recommendedName>
        <fullName evidence="3">Putative 2-succinyl-6-hydroxy-2,4-cyclohexadiene-1-carboxylate synthase</fullName>
        <shortName evidence="3">SHCHC synthase</shortName>
        <ecNumber evidence="3">4.2.99.20</ecNumber>
    </recommendedName>
</protein>
<dbReference type="UniPathway" id="UPA00079"/>
<feature type="domain" description="AB hydrolase-1" evidence="4">
    <location>
        <begin position="21"/>
        <end position="256"/>
    </location>
</feature>
<dbReference type="InterPro" id="IPR000073">
    <property type="entry name" value="AB_hydrolase_1"/>
</dbReference>
<keyword evidence="2 3" id="KW-0456">Lyase</keyword>
<reference evidence="6" key="1">
    <citation type="journal article" date="2010" name="Stand. Genomic Sci.">
        <title>Complete genome sequence of 'Thermobaculum terrenum' type strain (YNP1).</title>
        <authorList>
            <person name="Kiss H."/>
            <person name="Cleland D."/>
            <person name="Lapidus A."/>
            <person name="Lucas S."/>
            <person name="Glavina Del Rio T."/>
            <person name="Nolan M."/>
            <person name="Tice H."/>
            <person name="Han C."/>
            <person name="Goodwin L."/>
            <person name="Pitluck S."/>
            <person name="Liolios K."/>
            <person name="Ivanova N."/>
            <person name="Mavromatis K."/>
            <person name="Ovchinnikova G."/>
            <person name="Pati A."/>
            <person name="Chen A."/>
            <person name="Palaniappan K."/>
            <person name="Land M."/>
            <person name="Hauser L."/>
            <person name="Chang Y."/>
            <person name="Jeffries C."/>
            <person name="Lu M."/>
            <person name="Brettin T."/>
            <person name="Detter J."/>
            <person name="Goker M."/>
            <person name="Tindall B."/>
            <person name="Beck B."/>
            <person name="McDermott T."/>
            <person name="Woyke T."/>
            <person name="Bristow J."/>
            <person name="Eisen J."/>
            <person name="Markowitz V."/>
            <person name="Hugenholtz P."/>
            <person name="Kyrpides N."/>
            <person name="Klenk H."/>
            <person name="Cheng J."/>
        </authorList>
    </citation>
    <scope>NUCLEOTIDE SEQUENCE [LARGE SCALE GENOMIC DNA]</scope>
    <source>
        <strain evidence="6">ATCC BAA-798 / YNP1</strain>
    </source>
</reference>
<name>D1CBH5_THET1</name>
<keyword evidence="6" id="KW-1185">Reference proteome</keyword>
<dbReference type="InterPro" id="IPR029058">
    <property type="entry name" value="AB_hydrolase_fold"/>
</dbReference>
<comment type="similarity">
    <text evidence="3">Belongs to the AB hydrolase superfamily. MenH family.</text>
</comment>
<comment type="catalytic activity">
    <reaction evidence="3">
        <text>5-enolpyruvoyl-6-hydroxy-2-succinyl-cyclohex-3-ene-1-carboxylate = (1R,6R)-6-hydroxy-2-succinyl-cyclohexa-2,4-diene-1-carboxylate + pyruvate</text>
        <dbReference type="Rhea" id="RHEA:25597"/>
        <dbReference type="ChEBI" id="CHEBI:15361"/>
        <dbReference type="ChEBI" id="CHEBI:58689"/>
        <dbReference type="ChEBI" id="CHEBI:58818"/>
        <dbReference type="EC" id="4.2.99.20"/>
    </reaction>
</comment>
<comment type="subunit">
    <text evidence="3">Monomer.</text>
</comment>
<dbReference type="KEGG" id="ttr:Tter_1232"/>
<keyword evidence="1 3" id="KW-0474">Menaquinone biosynthesis</keyword>
<dbReference type="AlphaFoldDB" id="D1CBH5"/>
<dbReference type="Proteomes" id="UP000000323">
    <property type="component" value="Chromosome 1"/>
</dbReference>
<dbReference type="GO" id="GO:0070205">
    <property type="term" value="F:2-succinyl-6-hydroxy-2,4-cyclohexadiene-1-carboxylate synthase activity"/>
    <property type="evidence" value="ECO:0007669"/>
    <property type="project" value="UniProtKB-UniRule"/>
</dbReference>
<dbReference type="Gene3D" id="3.40.50.1820">
    <property type="entry name" value="alpha/beta hydrolase"/>
    <property type="match status" value="1"/>
</dbReference>
<dbReference type="GO" id="GO:0016787">
    <property type="term" value="F:hydrolase activity"/>
    <property type="evidence" value="ECO:0007669"/>
    <property type="project" value="UniProtKB-KW"/>
</dbReference>
<dbReference type="RefSeq" id="WP_012875175.1">
    <property type="nucleotide sequence ID" value="NC_013525.1"/>
</dbReference>
<evidence type="ECO:0000256" key="3">
    <source>
        <dbReference type="HAMAP-Rule" id="MF_01660"/>
    </source>
</evidence>
<evidence type="ECO:0000313" key="6">
    <source>
        <dbReference type="Proteomes" id="UP000000323"/>
    </source>
</evidence>
<dbReference type="InterPro" id="IPR022485">
    <property type="entry name" value="SHCHC_synthase_MenH"/>
</dbReference>
<dbReference type="STRING" id="525904.Tter_1232"/>
<dbReference type="HOGENOM" id="CLU_020336_50_4_0"/>
<dbReference type="EMBL" id="CP001825">
    <property type="protein sequence ID" value="ACZ42140.1"/>
    <property type="molecule type" value="Genomic_DNA"/>
</dbReference>
<evidence type="ECO:0000256" key="2">
    <source>
        <dbReference type="ARBA" id="ARBA00023239"/>
    </source>
</evidence>
<dbReference type="PANTHER" id="PTHR42916">
    <property type="entry name" value="2-SUCCINYL-5-ENOLPYRUVYL-6-HYDROXY-3-CYCLOHEXENE-1-CARBOXYLATE SYNTHASE"/>
    <property type="match status" value="1"/>
</dbReference>
<comment type="pathway">
    <text evidence="3">Quinol/quinone metabolism; menaquinone biosynthesis.</text>
</comment>
<dbReference type="SUPFAM" id="SSF53474">
    <property type="entry name" value="alpha/beta-Hydrolases"/>
    <property type="match status" value="1"/>
</dbReference>
<dbReference type="PANTHER" id="PTHR42916:SF1">
    <property type="entry name" value="PROTEIN PHYLLO, CHLOROPLASTIC"/>
    <property type="match status" value="1"/>
</dbReference>
<dbReference type="OrthoDB" id="9808398at2"/>
<dbReference type="UniPathway" id="UPA01057">
    <property type="reaction ID" value="UER00900"/>
</dbReference>
<accession>D1CBH5</accession>
<gene>
    <name evidence="3" type="primary">menH</name>
    <name evidence="5" type="ordered locus">Tter_1232</name>
</gene>
<dbReference type="ESTHER" id="thet1-d1cbh5">
    <property type="family name" value="MenH_SHCHC"/>
</dbReference>
<dbReference type="GO" id="GO:0009234">
    <property type="term" value="P:menaquinone biosynthetic process"/>
    <property type="evidence" value="ECO:0007669"/>
    <property type="project" value="UniProtKB-UniRule"/>
</dbReference>
<evidence type="ECO:0000256" key="1">
    <source>
        <dbReference type="ARBA" id="ARBA00022428"/>
    </source>
</evidence>